<protein>
    <submittedName>
        <fullName evidence="1">Uncharacterized protein</fullName>
    </submittedName>
</protein>
<dbReference type="OrthoDB" id="8196415at2759"/>
<gene>
    <name evidence="1" type="ORF">SKAU_G00278910</name>
</gene>
<reference evidence="1" key="1">
    <citation type="journal article" date="2023" name="Science">
        <title>Genome structures resolve the early diversification of teleost fishes.</title>
        <authorList>
            <person name="Parey E."/>
            <person name="Louis A."/>
            <person name="Montfort J."/>
            <person name="Bouchez O."/>
            <person name="Roques C."/>
            <person name="Iampietro C."/>
            <person name="Lluch J."/>
            <person name="Castinel A."/>
            <person name="Donnadieu C."/>
            <person name="Desvignes T."/>
            <person name="Floi Bucao C."/>
            <person name="Jouanno E."/>
            <person name="Wen M."/>
            <person name="Mejri S."/>
            <person name="Dirks R."/>
            <person name="Jansen H."/>
            <person name="Henkel C."/>
            <person name="Chen W.J."/>
            <person name="Zahm M."/>
            <person name="Cabau C."/>
            <person name="Klopp C."/>
            <person name="Thompson A.W."/>
            <person name="Robinson-Rechavi M."/>
            <person name="Braasch I."/>
            <person name="Lecointre G."/>
            <person name="Bobe J."/>
            <person name="Postlethwait J.H."/>
            <person name="Berthelot C."/>
            <person name="Roest Crollius H."/>
            <person name="Guiguen Y."/>
        </authorList>
    </citation>
    <scope>NUCLEOTIDE SEQUENCE</scope>
    <source>
        <strain evidence="1">WJC10195</strain>
    </source>
</reference>
<dbReference type="AlphaFoldDB" id="A0A9Q1EWR6"/>
<evidence type="ECO:0000313" key="2">
    <source>
        <dbReference type="Proteomes" id="UP001152622"/>
    </source>
</evidence>
<accession>A0A9Q1EWR6</accession>
<organism evidence="1 2">
    <name type="scientific">Synaphobranchus kaupii</name>
    <name type="common">Kaup's arrowtooth eel</name>
    <dbReference type="NCBI Taxonomy" id="118154"/>
    <lineage>
        <taxon>Eukaryota</taxon>
        <taxon>Metazoa</taxon>
        <taxon>Chordata</taxon>
        <taxon>Craniata</taxon>
        <taxon>Vertebrata</taxon>
        <taxon>Euteleostomi</taxon>
        <taxon>Actinopterygii</taxon>
        <taxon>Neopterygii</taxon>
        <taxon>Teleostei</taxon>
        <taxon>Anguilliformes</taxon>
        <taxon>Synaphobranchidae</taxon>
        <taxon>Synaphobranchus</taxon>
    </lineage>
</organism>
<sequence length="196" mass="22276">MNFRATCLEFMDKLSKNTNVLKKIHSSEKYNRWEETALLFLLADPRSLQPPADIKARLMLPDTPRLIMLGHSVMTASKRILSIEGRVVSPMDTSVSFAAVAFMVLFASYVFNMEYQEAGCMYSGACSEISHSDQAGVWGEVLRQRRGVGRRTWRKVTNINLHANTFIRFLMDFDKIHSSPHPSLARSLFFSLPQSP</sequence>
<dbReference type="EMBL" id="JAINUF010000011">
    <property type="protein sequence ID" value="KAJ8346490.1"/>
    <property type="molecule type" value="Genomic_DNA"/>
</dbReference>
<dbReference type="Proteomes" id="UP001152622">
    <property type="component" value="Chromosome 11"/>
</dbReference>
<keyword evidence="2" id="KW-1185">Reference proteome</keyword>
<comment type="caution">
    <text evidence="1">The sequence shown here is derived from an EMBL/GenBank/DDBJ whole genome shotgun (WGS) entry which is preliminary data.</text>
</comment>
<proteinExistence type="predicted"/>
<evidence type="ECO:0000313" key="1">
    <source>
        <dbReference type="EMBL" id="KAJ8346490.1"/>
    </source>
</evidence>
<name>A0A9Q1EWR6_SYNKA</name>